<name>A0A2P2N9R9_RHIMU</name>
<evidence type="ECO:0000313" key="1">
    <source>
        <dbReference type="EMBL" id="MBX39227.1"/>
    </source>
</evidence>
<dbReference type="EMBL" id="GGEC01058743">
    <property type="protein sequence ID" value="MBX39227.1"/>
    <property type="molecule type" value="Transcribed_RNA"/>
</dbReference>
<dbReference type="AlphaFoldDB" id="A0A2P2N9R9"/>
<sequence length="19" mass="2083">MLTVCVQYSVRSSKLLQAG</sequence>
<accession>A0A2P2N9R9</accession>
<proteinExistence type="predicted"/>
<protein>
    <submittedName>
        <fullName evidence="1">Uncharacterized protein</fullName>
    </submittedName>
</protein>
<organism evidence="1">
    <name type="scientific">Rhizophora mucronata</name>
    <name type="common">Asiatic mangrove</name>
    <dbReference type="NCBI Taxonomy" id="61149"/>
    <lineage>
        <taxon>Eukaryota</taxon>
        <taxon>Viridiplantae</taxon>
        <taxon>Streptophyta</taxon>
        <taxon>Embryophyta</taxon>
        <taxon>Tracheophyta</taxon>
        <taxon>Spermatophyta</taxon>
        <taxon>Magnoliopsida</taxon>
        <taxon>eudicotyledons</taxon>
        <taxon>Gunneridae</taxon>
        <taxon>Pentapetalae</taxon>
        <taxon>rosids</taxon>
        <taxon>fabids</taxon>
        <taxon>Malpighiales</taxon>
        <taxon>Rhizophoraceae</taxon>
        <taxon>Rhizophora</taxon>
    </lineage>
</organism>
<reference evidence="1" key="1">
    <citation type="submission" date="2018-02" db="EMBL/GenBank/DDBJ databases">
        <title>Rhizophora mucronata_Transcriptome.</title>
        <authorList>
            <person name="Meera S.P."/>
            <person name="Sreeshan A."/>
            <person name="Augustine A."/>
        </authorList>
    </citation>
    <scope>NUCLEOTIDE SEQUENCE</scope>
    <source>
        <tissue evidence="1">Leaf</tissue>
    </source>
</reference>